<dbReference type="RefSeq" id="WP_238478483.1">
    <property type="nucleotide sequence ID" value="NZ_CP064786.1"/>
</dbReference>
<evidence type="ECO:0000313" key="2">
    <source>
        <dbReference type="Proteomes" id="UP000663586"/>
    </source>
</evidence>
<reference evidence="1" key="1">
    <citation type="submission" date="2020-11" db="EMBL/GenBank/DDBJ databases">
        <title>Carbohydrate-dependent, anaerobic sulfur respiration: A novel catabolism in halophilic archaea.</title>
        <authorList>
            <person name="Sorokin D.Y."/>
            <person name="Messina E."/>
            <person name="Smedile F."/>
            <person name="La Cono V."/>
            <person name="Hallsworth J.E."/>
            <person name="Yakimov M.M."/>
        </authorList>
    </citation>
    <scope>NUCLEOTIDE SEQUENCE</scope>
    <source>
        <strain evidence="1">AArc-S</strain>
    </source>
</reference>
<organism evidence="1 2">
    <name type="scientific">Natranaeroarchaeum sulfidigenes</name>
    <dbReference type="NCBI Taxonomy" id="2784880"/>
    <lineage>
        <taxon>Archaea</taxon>
        <taxon>Methanobacteriati</taxon>
        <taxon>Methanobacteriota</taxon>
        <taxon>Stenosarchaea group</taxon>
        <taxon>Halobacteria</taxon>
        <taxon>Halobacteriales</taxon>
        <taxon>Natronoarchaeaceae</taxon>
        <taxon>Natranaeroarchaeum</taxon>
    </lineage>
</organism>
<dbReference type="GO" id="GO:0016811">
    <property type="term" value="F:hydrolase activity, acting on carbon-nitrogen (but not peptide) bonds, in linear amides"/>
    <property type="evidence" value="ECO:0007669"/>
    <property type="project" value="InterPro"/>
</dbReference>
<keyword evidence="2" id="KW-1185">Reference proteome</keyword>
<dbReference type="Proteomes" id="UP000663586">
    <property type="component" value="Chromosome"/>
</dbReference>
<dbReference type="GeneID" id="70683500"/>
<sequence>MASQEIHDELHVDQYTLGLVGPDQEWAGTVADGGTISTYTPPACWGPMITPGFRGGHEVTRPIRVENAEVGDAIALHIRDIEVTSVATSTGSMREREEAFGSDPFVDHRCPECGTEWPDSVVEGTGEDAIRCAECGANASAFGFEFGYTVAFDEDRTVGITVDEAGAHDLAERAEEAMDIPENSRQHPILLYEPSEIPGTLGRLRPFIGNVGTTPPIELPDSHNAGDFGQFLIGAEHDWGLDDESDLDARTDGHMDVPEVRAGATLICPVKIDGGGVYVGDLHANQGDGELSLHTTDVSGRTEIDVEVIKDAGIDGPILLPNEEDLPFISRPYTDEELAAGRELADEYETDLTEGMGPIQVIGSGATINDATENAFDRAGTLLDMSEGEVRSRCTFTGGVQIGRLPGVVQLDMLAPLDRLEERGLDGIVREQYGLD</sequence>
<proteinExistence type="predicted"/>
<dbReference type="Pfam" id="PF03069">
    <property type="entry name" value="FmdA_AmdA"/>
    <property type="match status" value="2"/>
</dbReference>
<protein>
    <submittedName>
        <fullName evidence="1">Acetamidase/formamidase</fullName>
    </submittedName>
</protein>
<dbReference type="PANTHER" id="PTHR31891:SF1">
    <property type="entry name" value="FORMAMIDASE C869.04-RELATED"/>
    <property type="match status" value="1"/>
</dbReference>
<evidence type="ECO:0000313" key="1">
    <source>
        <dbReference type="EMBL" id="QSG01352.1"/>
    </source>
</evidence>
<name>A0A897MLV4_9EURY</name>
<dbReference type="KEGG" id="hara:AArcS_0112"/>
<dbReference type="InterPro" id="IPR004304">
    <property type="entry name" value="FmdA_AmdA"/>
</dbReference>
<dbReference type="Gene3D" id="2.60.120.580">
    <property type="entry name" value="Acetamidase/Formamidase-like domains"/>
    <property type="match status" value="2"/>
</dbReference>
<dbReference type="AlphaFoldDB" id="A0A897MLV4"/>
<accession>A0A897MLV4</accession>
<dbReference type="SUPFAM" id="SSF141130">
    <property type="entry name" value="Acetamidase/Formamidase-like"/>
    <property type="match status" value="1"/>
</dbReference>
<dbReference type="PANTHER" id="PTHR31891">
    <property type="entry name" value="FORMAMIDASE C869.04-RELATED"/>
    <property type="match status" value="1"/>
</dbReference>
<gene>
    <name evidence="1" type="primary">fmdA</name>
    <name evidence="1" type="ORF">AArcS_0112</name>
</gene>
<dbReference type="EMBL" id="CP064786">
    <property type="protein sequence ID" value="QSG01352.1"/>
    <property type="molecule type" value="Genomic_DNA"/>
</dbReference>